<accession>A0A1A7C5K0</accession>
<evidence type="ECO:0000313" key="3">
    <source>
        <dbReference type="EMBL" id="OBV40040.1"/>
    </source>
</evidence>
<dbReference type="PATRIC" id="fig|1747903.4.peg.3663"/>
<dbReference type="Proteomes" id="UP000092713">
    <property type="component" value="Unassembled WGS sequence"/>
</dbReference>
<dbReference type="EMBL" id="LOCQ01000050">
    <property type="protein sequence ID" value="OBV40040.1"/>
    <property type="molecule type" value="Genomic_DNA"/>
</dbReference>
<feature type="signal peptide" evidence="1">
    <location>
        <begin position="1"/>
        <end position="19"/>
    </location>
</feature>
<name>A0A1A7C5K0_9BURK</name>
<organism evidence="3 4">
    <name type="scientific">Janthinobacterium psychrotolerans</name>
    <dbReference type="NCBI Taxonomy" id="1747903"/>
    <lineage>
        <taxon>Bacteria</taxon>
        <taxon>Pseudomonadati</taxon>
        <taxon>Pseudomonadota</taxon>
        <taxon>Betaproteobacteria</taxon>
        <taxon>Burkholderiales</taxon>
        <taxon>Oxalobacteraceae</taxon>
        <taxon>Janthinobacterium</taxon>
    </lineage>
</organism>
<dbReference type="Gene3D" id="3.40.50.10610">
    <property type="entry name" value="ABC-type transport auxiliary lipoprotein component"/>
    <property type="match status" value="1"/>
</dbReference>
<evidence type="ECO:0000256" key="1">
    <source>
        <dbReference type="SAM" id="SignalP"/>
    </source>
</evidence>
<feature type="chain" id="PRO_5008355731" description="ABC-type transport auxiliary lipoprotein component domain-containing protein" evidence="1">
    <location>
        <begin position="20"/>
        <end position="201"/>
    </location>
</feature>
<feature type="domain" description="ABC-type transport auxiliary lipoprotein component" evidence="2">
    <location>
        <begin position="30"/>
        <end position="184"/>
    </location>
</feature>
<evidence type="ECO:0000313" key="4">
    <source>
        <dbReference type="Proteomes" id="UP000092713"/>
    </source>
</evidence>
<comment type="caution">
    <text evidence="3">The sequence shown here is derived from an EMBL/GenBank/DDBJ whole genome shotgun (WGS) entry which is preliminary data.</text>
</comment>
<dbReference type="Pfam" id="PF03886">
    <property type="entry name" value="ABC_trans_aux"/>
    <property type="match status" value="1"/>
</dbReference>
<protein>
    <recommendedName>
        <fullName evidence="2">ABC-type transport auxiliary lipoprotein component domain-containing protein</fullName>
    </recommendedName>
</protein>
<reference evidence="3 4" key="1">
    <citation type="submission" date="2016-04" db="EMBL/GenBank/DDBJ databases">
        <title>Draft genome sequence of Janthinobacterium psychrotolerans sp. nov., isolated from freshwater sediments in Denmark.</title>
        <authorList>
            <person name="Gong X."/>
            <person name="Skrivergaard S."/>
            <person name="Korsgaard B.S."/>
            <person name="Schreiber L."/>
            <person name="Marshall I.P."/>
            <person name="Finster K."/>
            <person name="Schramm A."/>
        </authorList>
    </citation>
    <scope>NUCLEOTIDE SEQUENCE [LARGE SCALE GENOMIC DNA]</scope>
    <source>
        <strain evidence="3 4">S3-2</strain>
    </source>
</reference>
<evidence type="ECO:0000259" key="2">
    <source>
        <dbReference type="Pfam" id="PF03886"/>
    </source>
</evidence>
<dbReference type="PROSITE" id="PS51257">
    <property type="entry name" value="PROKAR_LIPOPROTEIN"/>
    <property type="match status" value="1"/>
</dbReference>
<dbReference type="OrthoDB" id="1494661at2"/>
<sequence length="201" mass="21413">MKMTVSTLAAIFAGALLLAGCSAPKPEHFYTLSGGMAAQPAKPVQYYVEMLAVSVPQQVSRNQFVVTAPSGRIELLEQQRWAGPLAGEIGQALSTAVTGELGAIDVFRTPYPDKLPVYRISTNVQRFESVMDQYALIDAVWSVRELASNKVVACRTAANEKVGAGYDEMVLGHRRAVQTIASQMSAVVRGFGSGSAACPST</sequence>
<dbReference type="InterPro" id="IPR005586">
    <property type="entry name" value="ABC_trans_aux"/>
</dbReference>
<dbReference type="SUPFAM" id="SSF159594">
    <property type="entry name" value="XCC0632-like"/>
    <property type="match status" value="1"/>
</dbReference>
<dbReference type="RefSeq" id="WP_082988822.1">
    <property type="nucleotide sequence ID" value="NZ_LOCQ01000050.1"/>
</dbReference>
<proteinExistence type="predicted"/>
<keyword evidence="4" id="KW-1185">Reference proteome</keyword>
<dbReference type="AlphaFoldDB" id="A0A1A7C5K0"/>
<keyword evidence="1" id="KW-0732">Signal</keyword>
<gene>
    <name evidence="3" type="ORF">ASR47_101396</name>
</gene>
<dbReference type="STRING" id="1747903.ASR47_101396"/>